<feature type="transmembrane region" description="Helical" evidence="1">
    <location>
        <begin position="7"/>
        <end position="28"/>
    </location>
</feature>
<feature type="transmembrane region" description="Helical" evidence="1">
    <location>
        <begin position="99"/>
        <end position="116"/>
    </location>
</feature>
<reference evidence="2 3" key="1">
    <citation type="submission" date="2019-09" db="EMBL/GenBank/DDBJ databases">
        <authorList>
            <person name="Wang X."/>
        </authorList>
    </citation>
    <scope>NUCLEOTIDE SEQUENCE [LARGE SCALE GENOMIC DNA]</scope>
    <source>
        <strain evidence="2 3">CICC 11023</strain>
    </source>
</reference>
<dbReference type="Pfam" id="PF06197">
    <property type="entry name" value="DUF998"/>
    <property type="match status" value="1"/>
</dbReference>
<protein>
    <submittedName>
        <fullName evidence="2">DUF998 domain-containing protein</fullName>
    </submittedName>
</protein>
<keyword evidence="1" id="KW-1133">Transmembrane helix</keyword>
<name>A0A5N0E7E6_9NOCA</name>
<evidence type="ECO:0000313" key="3">
    <source>
        <dbReference type="Proteomes" id="UP000323876"/>
    </source>
</evidence>
<organism evidence="2 3">
    <name type="scientific">Nocardia colli</name>
    <dbReference type="NCBI Taxonomy" id="2545717"/>
    <lineage>
        <taxon>Bacteria</taxon>
        <taxon>Bacillati</taxon>
        <taxon>Actinomycetota</taxon>
        <taxon>Actinomycetes</taxon>
        <taxon>Mycobacteriales</taxon>
        <taxon>Nocardiaceae</taxon>
        <taxon>Nocardia</taxon>
    </lineage>
</organism>
<sequence>MVSNSRIASIAGLAWVSTVQYFVILVVVQSRWTTPYSWTRNAISDLGADTCFQSEHVDTWVCSPWHVLANISWILSGLCLAVGALLAARIYGRNRLARVGFALYAAAGIGLVMVGFNPEDTRIAPHTIGAIVAIAGGAVAVVLTAAAMIADGRTPALGRIGIALGVIAIASFVATMAKVGGAEMFGLWERLAAFPVLIWAILHGIAMLTRPVASLTPEPERSLS</sequence>
<keyword evidence="1" id="KW-0812">Transmembrane</keyword>
<dbReference type="AlphaFoldDB" id="A0A5N0E7E6"/>
<dbReference type="RefSeq" id="WP_150404906.1">
    <property type="nucleotide sequence ID" value="NZ_VXLC01000015.1"/>
</dbReference>
<dbReference type="Proteomes" id="UP000323876">
    <property type="component" value="Unassembled WGS sequence"/>
</dbReference>
<dbReference type="EMBL" id="VXLC01000015">
    <property type="protein sequence ID" value="KAA8885348.1"/>
    <property type="molecule type" value="Genomic_DNA"/>
</dbReference>
<accession>A0A5N0E7E6</accession>
<comment type="caution">
    <text evidence="2">The sequence shown here is derived from an EMBL/GenBank/DDBJ whole genome shotgun (WGS) entry which is preliminary data.</text>
</comment>
<keyword evidence="1" id="KW-0472">Membrane</keyword>
<evidence type="ECO:0000313" key="2">
    <source>
        <dbReference type="EMBL" id="KAA8885348.1"/>
    </source>
</evidence>
<feature type="transmembrane region" description="Helical" evidence="1">
    <location>
        <begin position="128"/>
        <end position="150"/>
    </location>
</feature>
<keyword evidence="3" id="KW-1185">Reference proteome</keyword>
<feature type="transmembrane region" description="Helical" evidence="1">
    <location>
        <begin position="192"/>
        <end position="213"/>
    </location>
</feature>
<feature type="transmembrane region" description="Helical" evidence="1">
    <location>
        <begin position="162"/>
        <end position="180"/>
    </location>
</feature>
<feature type="transmembrane region" description="Helical" evidence="1">
    <location>
        <begin position="67"/>
        <end position="87"/>
    </location>
</feature>
<gene>
    <name evidence="2" type="ORF">F3087_27200</name>
</gene>
<proteinExistence type="predicted"/>
<dbReference type="InterPro" id="IPR009339">
    <property type="entry name" value="DUF998"/>
</dbReference>
<evidence type="ECO:0000256" key="1">
    <source>
        <dbReference type="SAM" id="Phobius"/>
    </source>
</evidence>
<dbReference type="OrthoDB" id="5191116at2"/>